<organism evidence="1 2">
    <name type="scientific">Pseudomonas soli</name>
    <dbReference type="NCBI Taxonomy" id="1306993"/>
    <lineage>
        <taxon>Bacteria</taxon>
        <taxon>Pseudomonadati</taxon>
        <taxon>Pseudomonadota</taxon>
        <taxon>Gammaproteobacteria</taxon>
        <taxon>Pseudomonadales</taxon>
        <taxon>Pseudomonadaceae</taxon>
        <taxon>Pseudomonas</taxon>
    </lineage>
</organism>
<comment type="caution">
    <text evidence="1">The sequence shown here is derived from an EMBL/GenBank/DDBJ whole genome shotgun (WGS) entry which is preliminary data.</text>
</comment>
<name>A0ABU7GPR6_9PSED</name>
<dbReference type="Proteomes" id="UP001329505">
    <property type="component" value="Unassembled WGS sequence"/>
</dbReference>
<gene>
    <name evidence="1" type="ORF">V0R55_12435</name>
</gene>
<reference evidence="1 2" key="1">
    <citation type="submission" date="2024-01" db="EMBL/GenBank/DDBJ databases">
        <title>Unpublished Manusciprt.</title>
        <authorList>
            <person name="Duman M."/>
            <person name="Valdes E.G."/>
            <person name="Ajmi N."/>
            <person name="Altun S."/>
            <person name="Saticioglu I.B."/>
        </authorList>
    </citation>
    <scope>NUCLEOTIDE SEQUENCE [LARGE SCALE GENOMIC DNA]</scope>
    <source>
        <strain evidence="1 2">139P</strain>
    </source>
</reference>
<keyword evidence="2" id="KW-1185">Reference proteome</keyword>
<evidence type="ECO:0000313" key="1">
    <source>
        <dbReference type="EMBL" id="MEE1880971.1"/>
    </source>
</evidence>
<sequence>MNKQKPDDLVITVRLSAGAYTARARGEKATASSSISAELAARALANKLGHEVAQLDLFAGDRRNEDGAVQFMARNTNPRAHFTAQQSS</sequence>
<proteinExistence type="predicted"/>
<accession>A0ABU7GPR6</accession>
<protein>
    <submittedName>
        <fullName evidence="1">Uncharacterized protein</fullName>
    </submittedName>
</protein>
<dbReference type="RefSeq" id="WP_330126118.1">
    <property type="nucleotide sequence ID" value="NZ_JAZDQQ010000009.1"/>
</dbReference>
<dbReference type="EMBL" id="JAZDQQ010000009">
    <property type="protein sequence ID" value="MEE1880971.1"/>
    <property type="molecule type" value="Genomic_DNA"/>
</dbReference>
<evidence type="ECO:0000313" key="2">
    <source>
        <dbReference type="Proteomes" id="UP001329505"/>
    </source>
</evidence>